<evidence type="ECO:0000259" key="9">
    <source>
        <dbReference type="PROSITE" id="PS51379"/>
    </source>
</evidence>
<dbReference type="PROSITE" id="PS00198">
    <property type="entry name" value="4FE4S_FER_1"/>
    <property type="match status" value="1"/>
</dbReference>
<dbReference type="InterPro" id="IPR017900">
    <property type="entry name" value="4Fe4S_Fe_S_CS"/>
</dbReference>
<keyword evidence="8" id="KW-0003">3Fe-4S</keyword>
<dbReference type="GO" id="GO:0046872">
    <property type="term" value="F:metal ion binding"/>
    <property type="evidence" value="ECO:0007669"/>
    <property type="project" value="UniProtKB-UniRule"/>
</dbReference>
<accession>A0A1S1QA96</accession>
<name>A0A1S1QA96_9ACTN</name>
<dbReference type="PROSITE" id="PS51379">
    <property type="entry name" value="4FE4S_FER_2"/>
    <property type="match status" value="1"/>
</dbReference>
<dbReference type="SUPFAM" id="SSF54862">
    <property type="entry name" value="4Fe-4S ferredoxins"/>
    <property type="match status" value="1"/>
</dbReference>
<dbReference type="PANTHER" id="PTHR42859:SF2">
    <property type="entry name" value="FERREDOXIN"/>
    <property type="match status" value="1"/>
</dbReference>
<dbReference type="InterPro" id="IPR000813">
    <property type="entry name" value="7Fe_ferredoxin"/>
</dbReference>
<evidence type="ECO:0000313" key="11">
    <source>
        <dbReference type="Proteomes" id="UP000179627"/>
    </source>
</evidence>
<dbReference type="AlphaFoldDB" id="A0A1S1QA96"/>
<keyword evidence="7 8" id="KW-0411">Iron-sulfur</keyword>
<evidence type="ECO:0000256" key="2">
    <source>
        <dbReference type="ARBA" id="ARBA00022448"/>
    </source>
</evidence>
<dbReference type="GO" id="GO:0009055">
    <property type="term" value="F:electron transfer activity"/>
    <property type="evidence" value="ECO:0007669"/>
    <property type="project" value="UniProtKB-UniRule"/>
</dbReference>
<evidence type="ECO:0000256" key="8">
    <source>
        <dbReference type="RuleBase" id="RU365098"/>
    </source>
</evidence>
<dbReference type="GO" id="GO:0051539">
    <property type="term" value="F:4 iron, 4 sulfur cluster binding"/>
    <property type="evidence" value="ECO:0007669"/>
    <property type="project" value="UniProtKB-UniRule"/>
</dbReference>
<keyword evidence="6 8" id="KW-0408">Iron</keyword>
<dbReference type="Gene3D" id="3.30.70.20">
    <property type="match status" value="1"/>
</dbReference>
<dbReference type="Pfam" id="PF00037">
    <property type="entry name" value="Fer4"/>
    <property type="match status" value="1"/>
</dbReference>
<keyword evidence="2 8" id="KW-0813">Transport</keyword>
<sequence length="113" mass="11903">MPFVITSACIDVKDGGCLSGGCPADCIYTGGRKMYINPDECTECGACAVACPVGAAMLDEMVPAAEKEFIKNEELFFTEVLPGRDEPLGEEPGGAAKTGKINADTEFIANFKK</sequence>
<evidence type="ECO:0000256" key="1">
    <source>
        <dbReference type="ARBA" id="ARBA00001966"/>
    </source>
</evidence>
<dbReference type="Proteomes" id="UP000179627">
    <property type="component" value="Unassembled WGS sequence"/>
</dbReference>
<feature type="domain" description="4Fe-4S ferredoxin-type" evidence="9">
    <location>
        <begin position="32"/>
        <end position="61"/>
    </location>
</feature>
<dbReference type="RefSeq" id="WP_018636811.1">
    <property type="nucleotide sequence ID" value="NZ_MBLM01000156.1"/>
</dbReference>
<comment type="function">
    <text evidence="8">Ferredoxins are iron-sulfur proteins that transfer electrons in a wide variety of metabolic reactions.</text>
</comment>
<keyword evidence="3 8" id="KW-0004">4Fe-4S</keyword>
<dbReference type="PRINTS" id="PR00354">
    <property type="entry name" value="7FE8SFRDOXIN"/>
</dbReference>
<comment type="caution">
    <text evidence="10">The sequence shown here is derived from an EMBL/GenBank/DDBJ whole genome shotgun (WGS) entry which is preliminary data.</text>
</comment>
<dbReference type="EMBL" id="MBLM01000156">
    <property type="protein sequence ID" value="OHV30012.1"/>
    <property type="molecule type" value="Genomic_DNA"/>
</dbReference>
<organism evidence="10 11">
    <name type="scientific">Parafrankia colletiae</name>
    <dbReference type="NCBI Taxonomy" id="573497"/>
    <lineage>
        <taxon>Bacteria</taxon>
        <taxon>Bacillati</taxon>
        <taxon>Actinomycetota</taxon>
        <taxon>Actinomycetes</taxon>
        <taxon>Frankiales</taxon>
        <taxon>Frankiaceae</taxon>
        <taxon>Parafrankia</taxon>
    </lineage>
</organism>
<dbReference type="InterPro" id="IPR017896">
    <property type="entry name" value="4Fe4S_Fe-S-bd"/>
</dbReference>
<evidence type="ECO:0000313" key="10">
    <source>
        <dbReference type="EMBL" id="OHV30012.1"/>
    </source>
</evidence>
<evidence type="ECO:0000256" key="6">
    <source>
        <dbReference type="ARBA" id="ARBA00023004"/>
    </source>
</evidence>
<reference evidence="11" key="1">
    <citation type="submission" date="2016-07" db="EMBL/GenBank/DDBJ databases">
        <title>Sequence Frankia sp. strain CcI1.17.</title>
        <authorList>
            <person name="Ghodhbane-Gtari F."/>
            <person name="Swanson E."/>
            <person name="Gueddou A."/>
            <person name="Morris K."/>
            <person name="Hezbri K."/>
            <person name="Ktari A."/>
            <person name="Nouioui I."/>
            <person name="Abebe-Akele F."/>
            <person name="Simpson S."/>
            <person name="Thomas K."/>
            <person name="Gtari M."/>
            <person name="Tisa L.S."/>
            <person name="Hurst S."/>
        </authorList>
    </citation>
    <scope>NUCLEOTIDE SEQUENCE [LARGE SCALE GENOMIC DNA]</scope>
    <source>
        <strain evidence="11">Cc1.17</strain>
    </source>
</reference>
<comment type="cofactor">
    <cofactor evidence="8">
        <name>[3Fe-4S] cluster</name>
        <dbReference type="ChEBI" id="CHEBI:21137"/>
    </cofactor>
    <text evidence="8">Binds 1 [3Fe-4S] cluster.</text>
</comment>
<evidence type="ECO:0000256" key="3">
    <source>
        <dbReference type="ARBA" id="ARBA00022485"/>
    </source>
</evidence>
<proteinExistence type="predicted"/>
<keyword evidence="5 8" id="KW-0249">Electron transport</keyword>
<dbReference type="OrthoDB" id="9803397at2"/>
<evidence type="ECO:0000256" key="4">
    <source>
        <dbReference type="ARBA" id="ARBA00022723"/>
    </source>
</evidence>
<dbReference type="InterPro" id="IPR050294">
    <property type="entry name" value="RnfB_subfamily"/>
</dbReference>
<gene>
    <name evidence="10" type="ORF">CC117_28005</name>
</gene>
<dbReference type="PANTHER" id="PTHR42859">
    <property type="entry name" value="OXIDOREDUCTASE"/>
    <property type="match status" value="1"/>
</dbReference>
<dbReference type="GO" id="GO:0051538">
    <property type="term" value="F:3 iron, 4 sulfur cluster binding"/>
    <property type="evidence" value="ECO:0007669"/>
    <property type="project" value="UniProtKB-UniRule"/>
</dbReference>
<keyword evidence="11" id="KW-1185">Reference proteome</keyword>
<evidence type="ECO:0000256" key="5">
    <source>
        <dbReference type="ARBA" id="ARBA00022982"/>
    </source>
</evidence>
<keyword evidence="4 8" id="KW-0479">Metal-binding</keyword>
<comment type="cofactor">
    <cofactor evidence="1 8">
        <name>[4Fe-4S] cluster</name>
        <dbReference type="ChEBI" id="CHEBI:49883"/>
    </cofactor>
</comment>
<protein>
    <recommendedName>
        <fullName evidence="8">Ferredoxin</fullName>
    </recommendedName>
</protein>
<evidence type="ECO:0000256" key="7">
    <source>
        <dbReference type="ARBA" id="ARBA00023014"/>
    </source>
</evidence>